<evidence type="ECO:0000256" key="3">
    <source>
        <dbReference type="ARBA" id="ARBA00022748"/>
    </source>
</evidence>
<proteinExistence type="predicted"/>
<evidence type="ECO:0000256" key="2">
    <source>
        <dbReference type="ARBA" id="ARBA00022692"/>
    </source>
</evidence>
<dbReference type="EMBL" id="CAEZVM010000046">
    <property type="protein sequence ID" value="CAB4636637.1"/>
    <property type="molecule type" value="Genomic_DNA"/>
</dbReference>
<evidence type="ECO:0000313" key="8">
    <source>
        <dbReference type="EMBL" id="CAB4636637.1"/>
    </source>
</evidence>
<keyword evidence="4 6" id="KW-1133">Transmembrane helix</keyword>
<dbReference type="GO" id="GO:0016020">
    <property type="term" value="C:membrane"/>
    <property type="evidence" value="ECO:0007669"/>
    <property type="project" value="UniProtKB-SubCell"/>
</dbReference>
<comment type="subcellular location">
    <subcellularLocation>
        <location evidence="1">Membrane</location>
        <topology evidence="1">Multi-pass membrane protein</topology>
    </subcellularLocation>
</comment>
<name>A0A6J6JHF0_9ZZZZ</name>
<evidence type="ECO:0000256" key="1">
    <source>
        <dbReference type="ARBA" id="ARBA00004141"/>
    </source>
</evidence>
<evidence type="ECO:0000256" key="5">
    <source>
        <dbReference type="ARBA" id="ARBA00023136"/>
    </source>
</evidence>
<organism evidence="8">
    <name type="scientific">freshwater metagenome</name>
    <dbReference type="NCBI Taxonomy" id="449393"/>
    <lineage>
        <taxon>unclassified sequences</taxon>
        <taxon>metagenomes</taxon>
        <taxon>ecological metagenomes</taxon>
    </lineage>
</organism>
<evidence type="ECO:0000256" key="4">
    <source>
        <dbReference type="ARBA" id="ARBA00022989"/>
    </source>
</evidence>
<dbReference type="InterPro" id="IPR023494">
    <property type="entry name" value="Cyt_c_bgen_Ccs1/CcsB/ResB"/>
</dbReference>
<evidence type="ECO:0000256" key="6">
    <source>
        <dbReference type="SAM" id="Phobius"/>
    </source>
</evidence>
<gene>
    <name evidence="8" type="ORF">UFOPK2032_00987</name>
</gene>
<dbReference type="Pfam" id="PF05140">
    <property type="entry name" value="ResB"/>
    <property type="match status" value="1"/>
</dbReference>
<feature type="transmembrane region" description="Helical" evidence="6">
    <location>
        <begin position="447"/>
        <end position="466"/>
    </location>
</feature>
<protein>
    <submittedName>
        <fullName evidence="8">Unannotated protein</fullName>
    </submittedName>
</protein>
<dbReference type="PANTHER" id="PTHR31566:SF0">
    <property type="entry name" value="CYTOCHROME C BIOGENESIS PROTEIN CCS1, CHLOROPLASTIC"/>
    <property type="match status" value="1"/>
</dbReference>
<keyword evidence="3" id="KW-0201">Cytochrome c-type biogenesis</keyword>
<sequence>MSSSQRYESPDIGLTGWARWIWRQLTSMRTALLLLLLLAAAAVPGSIYPQRSADPNGVVQYFRNNPDLAEILDVFQLFDVYTSVWFSAIYILLFASLVGCVLPRTQIHFDALRAEPVQTPTNLSRMPVYESTASPKGLDPVELGKNILSKQRYRIAQRGDSISAEKGYMRETGNLVFHFSLVGVLLAVGIGGGFSFSGQRVLAEGDTFVNNLAGFDSLSPGTFFNPETLAPLSLTLENFEVDYDFLNKTNIGAPLDFRATVTVRTPADQKGTTHLVRVNQPLDATGASVYLTGHGYAPEITIRDANGDISYSGATVFLPQDSKMTSIGIIKVPDNLPEQLGIVAFFYPTASELESGAFTSIFPGVIDPLLSMNVYTGDLGLDSGIPLNVFALDTDRLTQVAGRGTENPGLEIKLGETADLPNALGTVTFDGIKRFASLDIAYNPGQFWVLLFSLLALAGVIISLTTPRRRVWVKKLGDSFEVAALSKRDDPRLEEFVRELTKAIRNG</sequence>
<dbReference type="GO" id="GO:0017004">
    <property type="term" value="P:cytochrome complex assembly"/>
    <property type="evidence" value="ECO:0007669"/>
    <property type="project" value="UniProtKB-KW"/>
</dbReference>
<dbReference type="PANTHER" id="PTHR31566">
    <property type="entry name" value="CYTOCHROME C BIOGENESIS PROTEIN CCS1, CHLOROPLASTIC"/>
    <property type="match status" value="1"/>
</dbReference>
<keyword evidence="5 6" id="KW-0472">Membrane</keyword>
<feature type="domain" description="ResB-like" evidence="7">
    <location>
        <begin position="28"/>
        <end position="495"/>
    </location>
</feature>
<reference evidence="8" key="1">
    <citation type="submission" date="2020-05" db="EMBL/GenBank/DDBJ databases">
        <authorList>
            <person name="Chiriac C."/>
            <person name="Salcher M."/>
            <person name="Ghai R."/>
            <person name="Kavagutti S V."/>
        </authorList>
    </citation>
    <scope>NUCLEOTIDE SEQUENCE</scope>
</reference>
<dbReference type="AlphaFoldDB" id="A0A6J6JHF0"/>
<feature type="transmembrane region" description="Helical" evidence="6">
    <location>
        <begin position="175"/>
        <end position="196"/>
    </location>
</feature>
<accession>A0A6J6JHF0</accession>
<evidence type="ECO:0000259" key="7">
    <source>
        <dbReference type="Pfam" id="PF05140"/>
    </source>
</evidence>
<dbReference type="InterPro" id="IPR007816">
    <property type="entry name" value="ResB-like_domain"/>
</dbReference>
<feature type="transmembrane region" description="Helical" evidence="6">
    <location>
        <begin position="84"/>
        <end position="103"/>
    </location>
</feature>
<keyword evidence="2 6" id="KW-0812">Transmembrane</keyword>